<dbReference type="RefSeq" id="WP_194258488.1">
    <property type="nucleotide sequence ID" value="NZ_JABCQG010000001.1"/>
</dbReference>
<proteinExistence type="predicted"/>
<reference evidence="1 2" key="2">
    <citation type="submission" date="2020-11" db="EMBL/GenBank/DDBJ databases">
        <title>Description of novel Gluconobacter species.</title>
        <authorList>
            <person name="Cleenwerck I."/>
            <person name="Cnockaert M."/>
            <person name="Borremans W."/>
            <person name="Wieme A.D."/>
            <person name="De Vuyst L."/>
            <person name="Vandamme P."/>
        </authorList>
    </citation>
    <scope>NUCLEOTIDE SEQUENCE [LARGE SCALE GENOMIC DNA]</scope>
    <source>
        <strain evidence="1 2">LMG 31484</strain>
    </source>
</reference>
<organism evidence="1 2">
    <name type="scientific">Gluconobacter vitians</name>
    <dbReference type="NCBI Taxonomy" id="2728102"/>
    <lineage>
        <taxon>Bacteria</taxon>
        <taxon>Pseudomonadati</taxon>
        <taxon>Pseudomonadota</taxon>
        <taxon>Alphaproteobacteria</taxon>
        <taxon>Acetobacterales</taxon>
        <taxon>Acetobacteraceae</taxon>
        <taxon>Gluconobacter</taxon>
    </lineage>
</organism>
<dbReference type="Pfam" id="PF14350">
    <property type="entry name" value="Beta_protein"/>
    <property type="match status" value="1"/>
</dbReference>
<dbReference type="Proteomes" id="UP000623107">
    <property type="component" value="Unassembled WGS sequence"/>
</dbReference>
<gene>
    <name evidence="1" type="ORF">HKD24_00185</name>
</gene>
<keyword evidence="2" id="KW-1185">Reference proteome</keyword>
<dbReference type="InterPro" id="IPR025683">
    <property type="entry name" value="Protein_beta"/>
</dbReference>
<sequence>MLRDFSAVNYLPILSMRPAEMRALEELPEKTKNLLLPIVHLRPWTTAHKLDAVIQRIEDAYSNRPIIIGVGPQEAESTRPVHHDLDRLRKPEDGFVEWCDFMREHDNYIPCVQLSLEALHETRQIESLYALGRGIVFVVPRQAFAALPVLASRVSRLTDGGHGVIFVMDLEKTGATDLVEASARAPQIADIKFRCPNCFVSISGSSFPETFVGIEEQEIFERRVFNLLPDKNRLIYSDRGSARCESKRGGGGTPAPRIDYPLPNEWYFYRAEDKPGFVGYEEQAQILVKTGIWNPMLRVWGTQMIERTASGDTSAISSPGRATAARINIHLQRQTFYDDPALAEDTDEDWEE</sequence>
<evidence type="ECO:0000313" key="2">
    <source>
        <dbReference type="Proteomes" id="UP000623107"/>
    </source>
</evidence>
<dbReference type="EMBL" id="JABCQG010000001">
    <property type="protein sequence ID" value="MBF0857635.1"/>
    <property type="molecule type" value="Genomic_DNA"/>
</dbReference>
<accession>A0ABR9Y1P0</accession>
<name>A0ABR9Y1P0_9PROT</name>
<evidence type="ECO:0000313" key="1">
    <source>
        <dbReference type="EMBL" id="MBF0857635.1"/>
    </source>
</evidence>
<comment type="caution">
    <text evidence="1">The sequence shown here is derived from an EMBL/GenBank/DDBJ whole genome shotgun (WGS) entry which is preliminary data.</text>
</comment>
<reference evidence="2" key="1">
    <citation type="submission" date="2020-04" db="EMBL/GenBank/DDBJ databases">
        <title>Description of novel Gluconacetobacter.</title>
        <authorList>
            <person name="Sombolestani A."/>
        </authorList>
    </citation>
    <scope>NUCLEOTIDE SEQUENCE [LARGE SCALE GENOMIC DNA]</scope>
    <source>
        <strain evidence="2">LMG 31484</strain>
    </source>
</reference>
<protein>
    <submittedName>
        <fullName evidence="1">Uncharacterized protein</fullName>
    </submittedName>
</protein>